<dbReference type="SUPFAM" id="SSF140924">
    <property type="entry name" value="Duffy binding domain-like"/>
    <property type="match status" value="4"/>
</dbReference>
<dbReference type="GO" id="GO:0016020">
    <property type="term" value="C:membrane"/>
    <property type="evidence" value="ECO:0007669"/>
    <property type="project" value="InterPro"/>
</dbReference>
<feature type="compositionally biased region" description="Acidic residues" evidence="1">
    <location>
        <begin position="1798"/>
        <end position="1814"/>
    </location>
</feature>
<dbReference type="Pfam" id="PF22672">
    <property type="entry name" value="DBL_C"/>
    <property type="match status" value="2"/>
</dbReference>
<feature type="region of interest" description="Disordered" evidence="1">
    <location>
        <begin position="860"/>
        <end position="897"/>
    </location>
</feature>
<dbReference type="Pfam" id="PF15447">
    <property type="entry name" value="NTS"/>
    <property type="match status" value="1"/>
</dbReference>
<feature type="compositionally biased region" description="Basic and acidic residues" evidence="1">
    <location>
        <begin position="1883"/>
        <end position="1918"/>
    </location>
</feature>
<reference evidence="8" key="1">
    <citation type="submission" date="2014-01" db="EMBL/GenBank/DDBJ databases">
        <authorList>
            <person name="Aslett M."/>
        </authorList>
    </citation>
    <scope>NUCLEOTIDE SEQUENCE</scope>
    <source>
        <strain evidence="8">CDC</strain>
    </source>
</reference>
<dbReference type="Gene3D" id="1.20.1310.20">
    <property type="entry name" value="Duffy-antigen binding domain"/>
    <property type="match status" value="3"/>
</dbReference>
<feature type="domain" description="Duffy-binding-like" evidence="3">
    <location>
        <begin position="1645"/>
        <end position="1789"/>
    </location>
</feature>
<dbReference type="Pfam" id="PF05424">
    <property type="entry name" value="Duffy_binding"/>
    <property type="match status" value="2"/>
</dbReference>
<dbReference type="FunFam" id="1.20.58.830:FF:000005">
    <property type="entry name" value="Erythrocyte membrane protein 1, PfEMP1"/>
    <property type="match status" value="1"/>
</dbReference>
<evidence type="ECO:0000313" key="9">
    <source>
        <dbReference type="Proteomes" id="UP000027581"/>
    </source>
</evidence>
<dbReference type="InterPro" id="IPR042202">
    <property type="entry name" value="Duffy-ag-bd_sf"/>
</dbReference>
<feature type="compositionally biased region" description="Basic and acidic residues" evidence="1">
    <location>
        <begin position="743"/>
        <end position="780"/>
    </location>
</feature>
<evidence type="ECO:0000259" key="5">
    <source>
        <dbReference type="Pfam" id="PF15447"/>
    </source>
</evidence>
<dbReference type="Pfam" id="PF18562">
    <property type="entry name" value="CIDR1_gamma"/>
    <property type="match status" value="1"/>
</dbReference>
<feature type="domain" description="Plasmodium falciparum erythrocyte membrane protein-1 N-terminal segment" evidence="5">
    <location>
        <begin position="36"/>
        <end position="71"/>
    </location>
</feature>
<protein>
    <submittedName>
        <fullName evidence="8">Erythrocyte membrane protein 1, EMP1</fullName>
    </submittedName>
</protein>
<evidence type="ECO:0000259" key="3">
    <source>
        <dbReference type="Pfam" id="PF03011"/>
    </source>
</evidence>
<dbReference type="VEuPathDB" id="PlasmoDB:PRG01_0329000"/>
<feature type="domain" description="Duffy-binding-like" evidence="7">
    <location>
        <begin position="331"/>
        <end position="493"/>
    </location>
</feature>
<evidence type="ECO:0000259" key="4">
    <source>
        <dbReference type="Pfam" id="PF05424"/>
    </source>
</evidence>
<dbReference type="FunFam" id="1.20.58.830:FF:000001">
    <property type="entry name" value="Erythrocyte membrane protein 1, PfEMP1"/>
    <property type="match status" value="1"/>
</dbReference>
<feature type="domain" description="Cysteine-rich interdomain region 1 gamma" evidence="6">
    <location>
        <begin position="1574"/>
        <end position="1623"/>
    </location>
</feature>
<dbReference type="PhylomeDB" id="A0A060RQI0"/>
<dbReference type="Gene3D" id="1.20.58.830">
    <property type="match status" value="2"/>
</dbReference>
<feature type="compositionally biased region" description="Basic and acidic residues" evidence="1">
    <location>
        <begin position="1815"/>
        <end position="1824"/>
    </location>
</feature>
<feature type="non-terminal residue" evidence="8">
    <location>
        <position position="1954"/>
    </location>
</feature>
<feature type="region of interest" description="Disordered" evidence="1">
    <location>
        <begin position="1135"/>
        <end position="1174"/>
    </location>
</feature>
<feature type="compositionally biased region" description="Polar residues" evidence="1">
    <location>
        <begin position="985"/>
        <end position="1000"/>
    </location>
</feature>
<dbReference type="EMBL" id="HG810511">
    <property type="protein sequence ID" value="CDO61799.1"/>
    <property type="molecule type" value="Genomic_DNA"/>
</dbReference>
<evidence type="ECO:0000313" key="8">
    <source>
        <dbReference type="EMBL" id="CDO61799.1"/>
    </source>
</evidence>
<dbReference type="FunFam" id="1.20.1310.20:FF:000001">
    <property type="entry name" value="Erythrocyte membrane protein 1, PfEMP1"/>
    <property type="match status" value="1"/>
</dbReference>
<dbReference type="InterPro" id="IPR054595">
    <property type="entry name" value="DBL_C"/>
</dbReference>
<keyword evidence="2" id="KW-1133">Transmembrane helix</keyword>
<sequence length="1954" mass="221272">MGPPTAQGRGGVLGSGSQEEDKEKKDEKYKYTIVSDAKDLLDKIGEHIYEKAKKDADKYRTELHGFLSLATYPNDRNPTNSTPSNPCLLEYQYHTNVTNKVIEPCNHKSKERFSDTKGSECDDEKIEGNNKGTNGKEGACAPYRRLHLCDQHLEHINSDKITTHNLLADVCQAAQYEGRSIRGYYARYDEQYPSSVSTICTALARSFADIGDIIRGKDMYRRNKEEKTKLENKLKEYFKEIYEELIKKKEDAKNHYGDDPNYYKLREDWWYANRQKVWRAITCKDRGGAYFRATCGDKRNRTSTQSRCRCINFDVPTFFDYVPQFLRWFEEWAEDFCRKRKKKLQNAITKCRHDEKGNHKYCDLNGYDCKQTARGKNQLASDSDCNKCSVACKPFVEWLDKQKEEFNKQKNKYAEEITKKDKTTIRIGDRTINNLYVGDFYKKLHEYYPTVDEFLKKLNDEAICKYQTKIGDEKESHVDFTKNDLEDIFSHTEICQACPWCGMKCEGGKCKKEAEGSCNQIIQEEKWDETNTTDIEILTYDKGNSDILDKYKTFCDNADGNKVNQIQKDIWKCHYEGINKNKCVLQNNQKGTNKQKDMSYNVFFYHSIIDILNDSIEWKRELKECFKNNNKKCENGCRKKCECYKRWIQEKKKELQQIEKHFNKQTDIDADTRDMTLKMLLNYTFLNDIRDAYAYKQQMEKIERLLKDKIVEEIGDALSREIVINEFLDKEEEFAQNCLQKQEECERQKQKEQEEATRARGRAEIPRDEVRPTVDDNHSDESDEEEHLDDGNNEDREEIVEEVVREEQSPPQPEAPQEPSGPKGPTIENICNIVGNALTDKNLQEACDLKYNKGKNYGWKCVSSDKTATGESGDPKRTRRSTPESGSSVDKGAICIPPRRRKLYIGGLKKWAKTQLKTQDGGEGGETKGTVTTEGGSKGETRDGDSSGEAVSGKVEGGNGEAVTQEGGANTAGDGKAGSGEGNPGDSSVESTQADTASRTTDVDPLLAAFVESAAVETFFLWHRYKKIKNKEAEEKKRREAEENGLPFVTGLPVVGGPSSLSSQHSYPGALVPRGPAGSVGLRPDGSYTPGPQGIRGPEGGQLDPNSEIQDPSTAFSTLQTRAVHFNSGGSERLIFQDLDGESSRRSRPQLKRLHETQEEDEDTSNSSPEATLLRGDIPAPFLRQMFYTLGDYRDILVHGGENINGSGKDVTGDNTNNDKTNIVLLLSEKDEQTKMKDIQKAIDDFLKKQPVQSSRTPGSPPDNNPLQQRQTLWQNFAPQIWHGMICALTYEEEKSGAMPSGGSSGITQNKDVYKKFFGNNGTSNDPIDKYKYSTVTIGGNDDTSGPKLQKDSPLSPSNGSTTLAAFVTRPAYFRWLEEWGEEFCVKRKEMLAKIKEECMEEDDRSRNGGLKQKCSCYGEHCDDQLSADPSIDADLKCPDCAKSCRSYKRWIRRKKDEFTKQKEAYGEQKSAYIGQKDKCEKENGGAKEFCGTVTTSTSAADFLNKLGPCKKDSGEGKTIFDDKTFRPADNCKPCSQFTVDCKNCKGGGTQGKCNGKNKTITKQDIENNTGPNGDIEMRVSDNGTTGFDDLKECTNANIFEGIRKEEWLCHNICGYVVCKPEKLNGKAASEKPSGENKIITIRGLVTHWVQNFLEDYKKIRKKLKPCIENGKGDKCICGCNDKYKCVGEWITKKRKEWDNIKKRYLDQYKNEDQSYPAKTILEKFQGRPEFKEAIGPCPKLDDFLKSIHCNGTENSKKHKDGTKYDGILCLLNKLEKKAEKCEHKHSGDTQPTCADEPPLEDEEDLSLEEETENENQKQVDAKKKMMPSFCKIETLKEEETVETCGGDEEKDKEKEEQEGGDGGEKEPAKESLQPVPQEPSSDEPKQDPVKDTEIKDESKKDQPKVVPKEDKKSEPPKPVEPPQIVDKTPALVTSTLAWSIGIGFVALTYWFLK</sequence>
<feature type="region of interest" description="Disordered" evidence="1">
    <location>
        <begin position="1249"/>
        <end position="1268"/>
    </location>
</feature>
<feature type="domain" description="Duffy-binding-like" evidence="3">
    <location>
        <begin position="603"/>
        <end position="744"/>
    </location>
</feature>
<keyword evidence="2" id="KW-0812">Transmembrane</keyword>
<accession>A0A060RQI0</accession>
<dbReference type="GO" id="GO:0046789">
    <property type="term" value="F:host cell surface receptor binding"/>
    <property type="evidence" value="ECO:0007669"/>
    <property type="project" value="InterPro"/>
</dbReference>
<feature type="region of interest" description="Disordered" evidence="1">
    <location>
        <begin position="1839"/>
        <end position="1927"/>
    </location>
</feature>
<evidence type="ECO:0000259" key="6">
    <source>
        <dbReference type="Pfam" id="PF18562"/>
    </source>
</evidence>
<evidence type="ECO:0000256" key="1">
    <source>
        <dbReference type="SAM" id="MobiDB-lite"/>
    </source>
</evidence>
<dbReference type="InterPro" id="IPR008602">
    <property type="entry name" value="Duffy-antigen-binding"/>
</dbReference>
<feature type="compositionally biased region" description="Basic and acidic residues" evidence="1">
    <location>
        <begin position="1848"/>
        <end position="1870"/>
    </location>
</feature>
<evidence type="ECO:0000259" key="7">
    <source>
        <dbReference type="Pfam" id="PF22672"/>
    </source>
</evidence>
<feature type="transmembrane region" description="Helical" evidence="2">
    <location>
        <begin position="1931"/>
        <end position="1953"/>
    </location>
</feature>
<feature type="domain" description="Duffy-binding-like" evidence="7">
    <location>
        <begin position="1379"/>
        <end position="1524"/>
    </location>
</feature>
<keyword evidence="2" id="KW-0472">Membrane</keyword>
<dbReference type="InterPro" id="IPR029210">
    <property type="entry name" value="PfEMP1_NTS"/>
</dbReference>
<feature type="region of interest" description="Disordered" evidence="1">
    <location>
        <begin position="915"/>
        <end position="1000"/>
    </location>
</feature>
<feature type="domain" description="Duffy-antigen binding" evidence="4">
    <location>
        <begin position="1163"/>
        <end position="1303"/>
    </location>
</feature>
<dbReference type="InterPro" id="IPR041480">
    <property type="entry name" value="CIDR1_gamma"/>
</dbReference>
<dbReference type="Gene3D" id="1.20.58.1930">
    <property type="match status" value="2"/>
</dbReference>
<dbReference type="VEuPathDB" id="PlasmoDB:PRCDC_0043300"/>
<feature type="domain" description="Duffy-antigen binding" evidence="4">
    <location>
        <begin position="138"/>
        <end position="327"/>
    </location>
</feature>
<proteinExistence type="predicted"/>
<feature type="region of interest" description="Disordered" evidence="1">
    <location>
        <begin position="1"/>
        <end position="27"/>
    </location>
</feature>
<organism evidence="8 9">
    <name type="scientific">Plasmodium reichenowi</name>
    <dbReference type="NCBI Taxonomy" id="5854"/>
    <lineage>
        <taxon>Eukaryota</taxon>
        <taxon>Sar</taxon>
        <taxon>Alveolata</taxon>
        <taxon>Apicomplexa</taxon>
        <taxon>Aconoidasida</taxon>
        <taxon>Haemosporida</taxon>
        <taxon>Plasmodiidae</taxon>
        <taxon>Plasmodium</taxon>
        <taxon>Plasmodium (Laverania)</taxon>
    </lineage>
</organism>
<dbReference type="InterPro" id="IPR004258">
    <property type="entry name" value="DBL"/>
</dbReference>
<keyword evidence="9" id="KW-1185">Reference proteome</keyword>
<reference evidence="8" key="2">
    <citation type="submission" date="2014-05" db="EMBL/GenBank/DDBJ databases">
        <title>The genome sequences of chimpanzee malaria parasites reveal the path to human adaptation.</title>
        <authorList>
            <person name="Otto T.D."/>
            <person name="Rayner J.C."/>
            <person name="Boehme U."/>
            <person name="Pain A."/>
            <person name="Spottiswoode N."/>
            <person name="Sanders M."/>
            <person name="Quail M."/>
            <person name="Ollomo B."/>
            <person name="Renaud F."/>
            <person name="Thomas A.W."/>
            <person name="Prugnolle F."/>
            <person name="Conway D.J."/>
            <person name="Newbold C."/>
            <person name="Berriman M."/>
        </authorList>
    </citation>
    <scope>NUCLEOTIDE SEQUENCE [LARGE SCALE GENOMIC DNA]</scope>
    <source>
        <strain evidence="8">CDC</strain>
    </source>
</reference>
<name>A0A060RQI0_PLARE</name>
<feature type="region of interest" description="Disordered" evidence="1">
    <location>
        <begin position="1057"/>
        <end position="1112"/>
    </location>
</feature>
<dbReference type="Pfam" id="PF03011">
    <property type="entry name" value="PFEMP"/>
    <property type="match status" value="2"/>
</dbReference>
<gene>
    <name evidence="8" type="primary">VAR</name>
    <name evidence="8" type="ORF">PRCDC_0043300</name>
</gene>
<feature type="region of interest" description="Disordered" evidence="1">
    <location>
        <begin position="1783"/>
        <end position="1824"/>
    </location>
</feature>
<dbReference type="Proteomes" id="UP000027581">
    <property type="component" value="Unassembled WGS sequence"/>
</dbReference>
<evidence type="ECO:0000256" key="2">
    <source>
        <dbReference type="SAM" id="Phobius"/>
    </source>
</evidence>
<feature type="region of interest" description="Disordered" evidence="1">
    <location>
        <begin position="743"/>
        <end position="828"/>
    </location>
</feature>
<dbReference type="FunFam" id="1.20.58.1930:FF:000001">
    <property type="entry name" value="Erythrocyte membrane protein 1, PfEMP1"/>
    <property type="match status" value="1"/>
</dbReference>